<evidence type="ECO:0000256" key="4">
    <source>
        <dbReference type="ARBA" id="ARBA00012305"/>
    </source>
</evidence>
<comment type="subunit">
    <text evidence="10">Homotetramer.</text>
</comment>
<evidence type="ECO:0000256" key="2">
    <source>
        <dbReference type="ARBA" id="ARBA00003670"/>
    </source>
</evidence>
<evidence type="ECO:0000256" key="5">
    <source>
        <dbReference type="ARBA" id="ARBA00022419"/>
    </source>
</evidence>
<dbReference type="EC" id="4.1.1.31" evidence="4 10"/>
<keyword evidence="13" id="KW-1185">Reference proteome</keyword>
<dbReference type="GO" id="GO:0005829">
    <property type="term" value="C:cytosol"/>
    <property type="evidence" value="ECO:0007669"/>
    <property type="project" value="TreeGrafter"/>
</dbReference>
<comment type="cofactor">
    <cofactor evidence="1 10">
        <name>Mg(2+)</name>
        <dbReference type="ChEBI" id="CHEBI:18420"/>
    </cofactor>
</comment>
<dbReference type="eggNOG" id="COG2352">
    <property type="taxonomic scope" value="Bacteria"/>
</dbReference>
<organism evidence="12 13">
    <name type="scientific">Melioribacter roseus (strain DSM 23840 / JCM 17771 / VKM B-2668 / P3M-2)</name>
    <dbReference type="NCBI Taxonomy" id="1191523"/>
    <lineage>
        <taxon>Bacteria</taxon>
        <taxon>Pseudomonadati</taxon>
        <taxon>Ignavibacteriota</taxon>
        <taxon>Ignavibacteria</taxon>
        <taxon>Ignavibacteriales</taxon>
        <taxon>Melioribacteraceae</taxon>
        <taxon>Melioribacter</taxon>
    </lineage>
</organism>
<sequence>MAALDFICIIIILNYKTKLEKRSCMLRKEEIIIDDNLRRNIKELGTILGNILIEQEGREIFNAVENLRVLSKEFRSGNTVEAKKKIKRIVAALDENKARKVVKAFYIYFLIVNAADEVFQILKREKENNGDTWNKLIEVIEEENVEAELLKKVIEKTEISPVFTAHPTEATRETILRKILEITKLLLMREKVNRAGFEYRKIEKQIYTTITLLWQTEEIRSSKITVYDEIERIIFFLKNIIYQVLPEFYARLDYKLKENYGEKLSGKPFLRFGSWVGSDRDGHPFVTEEVTKYTFNYQKSVILNLYIDDIKKLYEQISASYKITGAEPALISNVLKFKNKLGKEIRESIDRNPSEIYRAYFLIIEERLTRTLKMEAYSYKNEKQLLEDLYLMYISLQKNKGKEIAENFLLPVIRRIETFGFQLATLDIRQNSSLIRNAIDDILKKSGVTNKYLRLNDKEKTEILTAEILNDRPLIGINTELKQPTKQVLGEIGLIKWSRENISSNSSKDYIISNCSSVSDVLSALLLAKEAGVIKVRKNKILNSQLDILPLFETIEDLRESQNIMKELFDNRAYRNHLECRNKIQYVMLGYSDSNKDGGILTSNYELFKSQVNLKALCDRNNIELILFHGRGGSISRGGGPVFQSILSQPRGTVNGKLKITEQGEMISFKYLVPQLAIRSLEYFSSAVLIATIYTELKKQPEYLFRYNNLFDKISGYAFEHYRSLIESENFIEYFRTATPIDVIENIEIGSRPASRKKGNDIKNLRAIPWVFAWTQNRQTLSGWYGFGYAINRAVREGLTTWKELSEIFNSWNFFKTLIQNIEMVLLKTDVMIAREYYSELCVKNKANKKIFNSFEEEYRRSVEAVLKITREKELLGSNKILQQSILLRNPYIDPVSFIQIRFLKLYRNKKLPGDKKKKILNLLRATVNGISSGLRNTG</sequence>
<dbReference type="PROSITE" id="PS00393">
    <property type="entry name" value="PEPCASE_2"/>
    <property type="match status" value="1"/>
</dbReference>
<dbReference type="SUPFAM" id="SSF51621">
    <property type="entry name" value="Phosphoenolpyruvate/pyruvate domain"/>
    <property type="match status" value="1"/>
</dbReference>
<dbReference type="GO" id="GO:0006099">
    <property type="term" value="P:tricarboxylic acid cycle"/>
    <property type="evidence" value="ECO:0007669"/>
    <property type="project" value="InterPro"/>
</dbReference>
<comment type="function">
    <text evidence="2 10">Forms oxaloacetate, a four-carbon dicarboxylic acid source for the tricarboxylic acid cycle.</text>
</comment>
<dbReference type="InterPro" id="IPR022805">
    <property type="entry name" value="PEP_COase_bac/pln-type"/>
</dbReference>
<dbReference type="AlphaFoldDB" id="I6Z3J5"/>
<comment type="similarity">
    <text evidence="3 10">Belongs to the PEPCase type 1 family.</text>
</comment>
<evidence type="ECO:0000256" key="1">
    <source>
        <dbReference type="ARBA" id="ARBA00001946"/>
    </source>
</evidence>
<dbReference type="InterPro" id="IPR033129">
    <property type="entry name" value="PEPCASE_His_AS"/>
</dbReference>
<dbReference type="HAMAP" id="MF_00595">
    <property type="entry name" value="PEPcase_type1"/>
    <property type="match status" value="1"/>
</dbReference>
<evidence type="ECO:0000313" key="13">
    <source>
        <dbReference type="Proteomes" id="UP000009011"/>
    </source>
</evidence>
<dbReference type="HOGENOM" id="CLU_006557_2_0_10"/>
<evidence type="ECO:0000256" key="9">
    <source>
        <dbReference type="ARBA" id="ARBA00048995"/>
    </source>
</evidence>
<name>I6Z3J5_MELRP</name>
<keyword evidence="6 10" id="KW-0460">Magnesium</keyword>
<dbReference type="PRINTS" id="PR00150">
    <property type="entry name" value="PEPCARBXLASE"/>
</dbReference>
<evidence type="ECO:0000256" key="8">
    <source>
        <dbReference type="ARBA" id="ARBA00023300"/>
    </source>
</evidence>
<keyword evidence="7 10" id="KW-0456">Lyase</keyword>
<dbReference type="Proteomes" id="UP000009011">
    <property type="component" value="Chromosome"/>
</dbReference>
<proteinExistence type="inferred from homology"/>
<protein>
    <recommendedName>
        <fullName evidence="5 10">Phosphoenolpyruvate carboxylase</fullName>
        <shortName evidence="10">PEPC</shortName>
        <shortName evidence="10">PEPCase</shortName>
        <ecNumber evidence="4 10">4.1.1.31</ecNumber>
    </recommendedName>
</protein>
<dbReference type="InterPro" id="IPR021135">
    <property type="entry name" value="PEP_COase"/>
</dbReference>
<dbReference type="GO" id="GO:0015977">
    <property type="term" value="P:carbon fixation"/>
    <property type="evidence" value="ECO:0007669"/>
    <property type="project" value="UniProtKB-UniRule"/>
</dbReference>
<evidence type="ECO:0000313" key="12">
    <source>
        <dbReference type="EMBL" id="AFN73720.1"/>
    </source>
</evidence>
<feature type="active site" evidence="10">
    <location>
        <position position="166"/>
    </location>
</feature>
<gene>
    <name evidence="10" type="primary">ppc</name>
    <name evidence="12" type="ordered locus">MROS_0477</name>
</gene>
<evidence type="ECO:0000256" key="11">
    <source>
        <dbReference type="PROSITE-ProRule" id="PRU10112"/>
    </source>
</evidence>
<dbReference type="InterPro" id="IPR015813">
    <property type="entry name" value="Pyrv/PenolPyrv_kinase-like_dom"/>
</dbReference>
<keyword evidence="12" id="KW-0670">Pyruvate</keyword>
<dbReference type="EMBL" id="CP003557">
    <property type="protein sequence ID" value="AFN73720.1"/>
    <property type="molecule type" value="Genomic_DNA"/>
</dbReference>
<dbReference type="PANTHER" id="PTHR30523:SF6">
    <property type="entry name" value="PHOSPHOENOLPYRUVATE CARBOXYLASE"/>
    <property type="match status" value="1"/>
</dbReference>
<evidence type="ECO:0000256" key="7">
    <source>
        <dbReference type="ARBA" id="ARBA00023239"/>
    </source>
</evidence>
<accession>I6Z3J5</accession>
<dbReference type="GO" id="GO:0000287">
    <property type="term" value="F:magnesium ion binding"/>
    <property type="evidence" value="ECO:0007669"/>
    <property type="project" value="UniProtKB-UniRule"/>
</dbReference>
<dbReference type="Gene3D" id="1.20.1440.90">
    <property type="entry name" value="Phosphoenolpyruvate/pyruvate domain"/>
    <property type="match status" value="1"/>
</dbReference>
<keyword evidence="8 10" id="KW-0120">Carbon dioxide fixation</keyword>
<feature type="active site" evidence="10 11">
    <location>
        <position position="596"/>
    </location>
</feature>
<dbReference type="GO" id="GO:0008964">
    <property type="term" value="F:phosphoenolpyruvate carboxylase activity"/>
    <property type="evidence" value="ECO:0007669"/>
    <property type="project" value="UniProtKB-UniRule"/>
</dbReference>
<dbReference type="PANTHER" id="PTHR30523">
    <property type="entry name" value="PHOSPHOENOLPYRUVATE CARBOXYLASE"/>
    <property type="match status" value="1"/>
</dbReference>
<evidence type="ECO:0000256" key="6">
    <source>
        <dbReference type="ARBA" id="ARBA00022842"/>
    </source>
</evidence>
<comment type="catalytic activity">
    <reaction evidence="9 10">
        <text>oxaloacetate + phosphate = phosphoenolpyruvate + hydrogencarbonate</text>
        <dbReference type="Rhea" id="RHEA:28370"/>
        <dbReference type="ChEBI" id="CHEBI:16452"/>
        <dbReference type="ChEBI" id="CHEBI:17544"/>
        <dbReference type="ChEBI" id="CHEBI:43474"/>
        <dbReference type="ChEBI" id="CHEBI:58702"/>
        <dbReference type="EC" id="4.1.1.31"/>
    </reaction>
</comment>
<dbReference type="PATRIC" id="fig|1191523.3.peg.497"/>
<dbReference type="KEGG" id="mro:MROS_0477"/>
<dbReference type="Pfam" id="PF00311">
    <property type="entry name" value="PEPcase"/>
    <property type="match status" value="1"/>
</dbReference>
<reference evidence="12 13" key="1">
    <citation type="journal article" date="2013" name="PLoS ONE">
        <title>Genomic analysis of Melioribacter roseus, facultatively anaerobic organotrophic bacterium representing a novel deep lineage within Bacteriodetes/Chlorobi group.</title>
        <authorList>
            <person name="Kadnikov V.V."/>
            <person name="Mardanov A.V."/>
            <person name="Podosokorskaya O.A."/>
            <person name="Gavrilov S.N."/>
            <person name="Kublanov I.V."/>
            <person name="Beletsky A.V."/>
            <person name="Bonch-Osmolovskaya E.A."/>
            <person name="Ravin N.V."/>
        </authorList>
    </citation>
    <scope>NUCLEOTIDE SEQUENCE [LARGE SCALE GENOMIC DNA]</scope>
    <source>
        <strain evidence="13">JCM 17771 / P3M-2</strain>
    </source>
</reference>
<dbReference type="NCBIfam" id="NF000584">
    <property type="entry name" value="PRK00009.1"/>
    <property type="match status" value="1"/>
</dbReference>
<dbReference type="STRING" id="1191523.MROS_0477"/>
<dbReference type="GO" id="GO:0006107">
    <property type="term" value="P:oxaloacetate metabolic process"/>
    <property type="evidence" value="ECO:0007669"/>
    <property type="project" value="UniProtKB-UniRule"/>
</dbReference>
<evidence type="ECO:0000256" key="10">
    <source>
        <dbReference type="HAMAP-Rule" id="MF_00595"/>
    </source>
</evidence>
<evidence type="ECO:0000256" key="3">
    <source>
        <dbReference type="ARBA" id="ARBA00008346"/>
    </source>
</evidence>